<dbReference type="GO" id="GO:0000156">
    <property type="term" value="F:phosphorelay response regulator activity"/>
    <property type="evidence" value="ECO:0007669"/>
    <property type="project" value="TreeGrafter"/>
</dbReference>
<proteinExistence type="predicted"/>
<reference evidence="12 13" key="1">
    <citation type="submission" date="2016-12" db="EMBL/GenBank/DDBJ databases">
        <title>Complete genome sequence of Clostridium kluyveri JZZ isolated from the pit mud of a Chinese flavor liquor-making factory.</title>
        <authorList>
            <person name="Wang Y."/>
        </authorList>
    </citation>
    <scope>NUCLEOTIDE SEQUENCE [LARGE SCALE GENOMIC DNA]</scope>
    <source>
        <strain evidence="12 13">JZZ</strain>
    </source>
</reference>
<evidence type="ECO:0000256" key="1">
    <source>
        <dbReference type="ARBA" id="ARBA00018672"/>
    </source>
</evidence>
<dbReference type="OrthoDB" id="9790442at2"/>
<dbReference type="Pfam" id="PF00486">
    <property type="entry name" value="Trans_reg_C"/>
    <property type="match status" value="1"/>
</dbReference>
<dbReference type="AlphaFoldDB" id="A0A1L5F4F1"/>
<dbReference type="InterPro" id="IPR039420">
    <property type="entry name" value="WalR-like"/>
</dbReference>
<dbReference type="SMART" id="SM00862">
    <property type="entry name" value="Trans_reg_C"/>
    <property type="match status" value="1"/>
</dbReference>
<dbReference type="CDD" id="cd00383">
    <property type="entry name" value="trans_reg_C"/>
    <property type="match status" value="1"/>
</dbReference>
<dbReference type="Pfam" id="PF00072">
    <property type="entry name" value="Response_reg"/>
    <property type="match status" value="1"/>
</dbReference>
<comment type="function">
    <text evidence="7">May play the central regulatory role in sporulation. It may be an element of the effector pathway responsible for the activation of sporulation genes in response to nutritional stress. Spo0A may act in concert with spo0H (a sigma factor) to control the expression of some genes that are critical to the sporulation process.</text>
</comment>
<feature type="domain" description="OmpR/PhoB-type" evidence="11">
    <location>
        <begin position="128"/>
        <end position="219"/>
    </location>
</feature>
<dbReference type="CDD" id="cd17574">
    <property type="entry name" value="REC_OmpR"/>
    <property type="match status" value="1"/>
</dbReference>
<evidence type="ECO:0000259" key="10">
    <source>
        <dbReference type="PROSITE" id="PS50110"/>
    </source>
</evidence>
<dbReference type="EMBL" id="CP018335">
    <property type="protein sequence ID" value="APM37730.1"/>
    <property type="molecule type" value="Genomic_DNA"/>
</dbReference>
<evidence type="ECO:0000256" key="5">
    <source>
        <dbReference type="ARBA" id="ARBA00023125"/>
    </source>
</evidence>
<dbReference type="GO" id="GO:0006355">
    <property type="term" value="P:regulation of DNA-templated transcription"/>
    <property type="evidence" value="ECO:0007669"/>
    <property type="project" value="InterPro"/>
</dbReference>
<dbReference type="InterPro" id="IPR011006">
    <property type="entry name" value="CheY-like_superfamily"/>
</dbReference>
<dbReference type="PROSITE" id="PS50110">
    <property type="entry name" value="RESPONSE_REGULATORY"/>
    <property type="match status" value="1"/>
</dbReference>
<dbReference type="InterPro" id="IPR036388">
    <property type="entry name" value="WH-like_DNA-bd_sf"/>
</dbReference>
<feature type="DNA-binding region" description="OmpR/PhoB-type" evidence="9">
    <location>
        <begin position="128"/>
        <end position="219"/>
    </location>
</feature>
<keyword evidence="6" id="KW-0804">Transcription</keyword>
<feature type="modified residue" description="4-aspartylphosphate" evidence="8">
    <location>
        <position position="52"/>
    </location>
</feature>
<dbReference type="Gene3D" id="6.10.250.690">
    <property type="match status" value="1"/>
</dbReference>
<dbReference type="FunFam" id="3.40.50.2300:FF:000001">
    <property type="entry name" value="DNA-binding response regulator PhoB"/>
    <property type="match status" value="1"/>
</dbReference>
<gene>
    <name evidence="12" type="ORF">BS101_02680</name>
</gene>
<protein>
    <recommendedName>
        <fullName evidence="1">Stage 0 sporulation protein A homolog</fullName>
    </recommendedName>
</protein>
<evidence type="ECO:0000256" key="6">
    <source>
        <dbReference type="ARBA" id="ARBA00023163"/>
    </source>
</evidence>
<dbReference type="PANTHER" id="PTHR48111">
    <property type="entry name" value="REGULATOR OF RPOS"/>
    <property type="match status" value="1"/>
</dbReference>
<evidence type="ECO:0000256" key="3">
    <source>
        <dbReference type="ARBA" id="ARBA00023012"/>
    </source>
</evidence>
<evidence type="ECO:0000313" key="12">
    <source>
        <dbReference type="EMBL" id="APM37730.1"/>
    </source>
</evidence>
<evidence type="ECO:0000256" key="8">
    <source>
        <dbReference type="PROSITE-ProRule" id="PRU00169"/>
    </source>
</evidence>
<sequence length="219" mass="25105">MAKLLIVDDEQDIHQMIRRYAEREGHETIEASDGLEAVALCRENDFDIVIMDIMMPEMDGFTACKEIRKTKDIPMLMLSARGAEYDKLFGFEVGVDDYVVKPFSPKELMARVNVIINRHKAQSGKTAKEQIELGGLRIDKPGRNVFVDGAKTELTTKEYELLVYLAENNGIVVTRDQILTAVWGYDYYGDDRTVDWQIKLLRSKLGDYRNCIVTIRVFL</sequence>
<evidence type="ECO:0000256" key="7">
    <source>
        <dbReference type="ARBA" id="ARBA00024867"/>
    </source>
</evidence>
<evidence type="ECO:0000256" key="9">
    <source>
        <dbReference type="PROSITE-ProRule" id="PRU01091"/>
    </source>
</evidence>
<evidence type="ECO:0000313" key="13">
    <source>
        <dbReference type="Proteomes" id="UP000184604"/>
    </source>
</evidence>
<dbReference type="Proteomes" id="UP000184604">
    <property type="component" value="Chromosome"/>
</dbReference>
<dbReference type="GO" id="GO:0000976">
    <property type="term" value="F:transcription cis-regulatory region binding"/>
    <property type="evidence" value="ECO:0007669"/>
    <property type="project" value="TreeGrafter"/>
</dbReference>
<dbReference type="InterPro" id="IPR001789">
    <property type="entry name" value="Sig_transdc_resp-reg_receiver"/>
</dbReference>
<dbReference type="GO" id="GO:0032993">
    <property type="term" value="C:protein-DNA complex"/>
    <property type="evidence" value="ECO:0007669"/>
    <property type="project" value="TreeGrafter"/>
</dbReference>
<organism evidence="12 13">
    <name type="scientific">Clostridium kluyveri</name>
    <dbReference type="NCBI Taxonomy" id="1534"/>
    <lineage>
        <taxon>Bacteria</taxon>
        <taxon>Bacillati</taxon>
        <taxon>Bacillota</taxon>
        <taxon>Clostridia</taxon>
        <taxon>Eubacteriales</taxon>
        <taxon>Clostridiaceae</taxon>
        <taxon>Clostridium</taxon>
    </lineage>
</organism>
<keyword evidence="5 9" id="KW-0238">DNA-binding</keyword>
<keyword evidence="2 8" id="KW-0597">Phosphoprotein</keyword>
<keyword evidence="4" id="KW-0805">Transcription regulation</keyword>
<keyword evidence="3" id="KW-0902">Two-component regulatory system</keyword>
<dbReference type="Gene3D" id="1.10.10.10">
    <property type="entry name" value="Winged helix-like DNA-binding domain superfamily/Winged helix DNA-binding domain"/>
    <property type="match status" value="1"/>
</dbReference>
<dbReference type="PROSITE" id="PS51755">
    <property type="entry name" value="OMPR_PHOB"/>
    <property type="match status" value="1"/>
</dbReference>
<dbReference type="SUPFAM" id="SSF52172">
    <property type="entry name" value="CheY-like"/>
    <property type="match status" value="1"/>
</dbReference>
<dbReference type="PANTHER" id="PTHR48111:SF73">
    <property type="entry name" value="ALKALINE PHOSPHATASE SYNTHESIS TRANSCRIPTIONAL REGULATORY PROTEIN PHOP"/>
    <property type="match status" value="1"/>
</dbReference>
<dbReference type="InterPro" id="IPR001867">
    <property type="entry name" value="OmpR/PhoB-type_DNA-bd"/>
</dbReference>
<evidence type="ECO:0000259" key="11">
    <source>
        <dbReference type="PROSITE" id="PS51755"/>
    </source>
</evidence>
<dbReference type="GO" id="GO:0005829">
    <property type="term" value="C:cytosol"/>
    <property type="evidence" value="ECO:0007669"/>
    <property type="project" value="TreeGrafter"/>
</dbReference>
<dbReference type="RefSeq" id="WP_073537417.1">
    <property type="nucleotide sequence ID" value="NZ_CP018335.1"/>
</dbReference>
<accession>A0A1L5F4F1</accession>
<evidence type="ECO:0000256" key="2">
    <source>
        <dbReference type="ARBA" id="ARBA00022553"/>
    </source>
</evidence>
<feature type="domain" description="Response regulatory" evidence="10">
    <location>
        <begin position="3"/>
        <end position="116"/>
    </location>
</feature>
<name>A0A1L5F4F1_CLOKL</name>
<dbReference type="Gene3D" id="3.40.50.2300">
    <property type="match status" value="1"/>
</dbReference>
<evidence type="ECO:0000256" key="4">
    <source>
        <dbReference type="ARBA" id="ARBA00023015"/>
    </source>
</evidence>
<dbReference type="SMART" id="SM00448">
    <property type="entry name" value="REC"/>
    <property type="match status" value="1"/>
</dbReference>